<dbReference type="SUPFAM" id="SSF50465">
    <property type="entry name" value="EF-Tu/eEF-1alpha/eIF2-gamma C-terminal domain"/>
    <property type="match status" value="1"/>
</dbReference>
<evidence type="ECO:0000256" key="2">
    <source>
        <dbReference type="ARBA" id="ARBA00023134"/>
    </source>
</evidence>
<dbReference type="PANTHER" id="PTHR23115">
    <property type="entry name" value="TRANSLATION FACTOR"/>
    <property type="match status" value="1"/>
</dbReference>
<comment type="caution">
    <text evidence="4">The sequence shown here is derived from an EMBL/GenBank/DDBJ whole genome shotgun (WGS) entry which is preliminary data.</text>
</comment>
<gene>
    <name evidence="4" type="ORF">BLA29_009926</name>
</gene>
<feature type="domain" description="GTP-eEF1A C-terminal" evidence="3">
    <location>
        <begin position="3"/>
        <end position="84"/>
    </location>
</feature>
<keyword evidence="1" id="KW-0547">Nucleotide-binding</keyword>
<protein>
    <recommendedName>
        <fullName evidence="3">GTP-eEF1A C-terminal domain-containing protein</fullName>
    </recommendedName>
</protein>
<dbReference type="OrthoDB" id="342024at2759"/>
<reference evidence="4 5" key="1">
    <citation type="submission" date="2017-03" db="EMBL/GenBank/DDBJ databases">
        <title>Genome Survey of Euroglyphus maynei.</title>
        <authorList>
            <person name="Arlian L.G."/>
            <person name="Morgan M.S."/>
            <person name="Rider S.D."/>
        </authorList>
    </citation>
    <scope>NUCLEOTIDE SEQUENCE [LARGE SCALE GENOMIC DNA]</scope>
    <source>
        <strain evidence="4">Arlian Lab</strain>
        <tissue evidence="4">Whole body</tissue>
    </source>
</reference>
<evidence type="ECO:0000313" key="4">
    <source>
        <dbReference type="EMBL" id="OTF75508.1"/>
    </source>
</evidence>
<proteinExistence type="predicted"/>
<dbReference type="GO" id="GO:0005525">
    <property type="term" value="F:GTP binding"/>
    <property type="evidence" value="ECO:0007669"/>
    <property type="project" value="UniProtKB-KW"/>
</dbReference>
<evidence type="ECO:0000259" key="3">
    <source>
        <dbReference type="Pfam" id="PF22594"/>
    </source>
</evidence>
<dbReference type="Pfam" id="PF22594">
    <property type="entry name" value="GTP-eEF1A_C"/>
    <property type="match status" value="1"/>
</dbReference>
<keyword evidence="5" id="KW-1185">Reference proteome</keyword>
<feature type="non-terminal residue" evidence="4">
    <location>
        <position position="1"/>
    </location>
</feature>
<dbReference type="InterPro" id="IPR050100">
    <property type="entry name" value="TRAFAC_GTPase_members"/>
</dbReference>
<dbReference type="AlphaFoldDB" id="A0A1Y3B6C5"/>
<dbReference type="Proteomes" id="UP000194236">
    <property type="component" value="Unassembled WGS sequence"/>
</dbReference>
<organism evidence="4 5">
    <name type="scientific">Euroglyphus maynei</name>
    <name type="common">Mayne's house dust mite</name>
    <dbReference type="NCBI Taxonomy" id="6958"/>
    <lineage>
        <taxon>Eukaryota</taxon>
        <taxon>Metazoa</taxon>
        <taxon>Ecdysozoa</taxon>
        <taxon>Arthropoda</taxon>
        <taxon>Chelicerata</taxon>
        <taxon>Arachnida</taxon>
        <taxon>Acari</taxon>
        <taxon>Acariformes</taxon>
        <taxon>Sarcoptiformes</taxon>
        <taxon>Astigmata</taxon>
        <taxon>Psoroptidia</taxon>
        <taxon>Analgoidea</taxon>
        <taxon>Pyroglyphidae</taxon>
        <taxon>Pyroglyphinae</taxon>
        <taxon>Euroglyphus</taxon>
    </lineage>
</organism>
<sequence>GSSLIIYSVCLNEVVTLTKLCAQLEKNKNEVIKRNPRLLGKNQAAIVQITSPKPICIETFENSKEYGRFVIRSEHFTMGTGIVTKILKTN</sequence>
<keyword evidence="2" id="KW-0342">GTP-binding</keyword>
<evidence type="ECO:0000256" key="1">
    <source>
        <dbReference type="ARBA" id="ARBA00022741"/>
    </source>
</evidence>
<accession>A0A1Y3B6C5</accession>
<dbReference type="InterPro" id="IPR009001">
    <property type="entry name" value="Transl_elong_EF1A/Init_IF2_C"/>
</dbReference>
<evidence type="ECO:0000313" key="5">
    <source>
        <dbReference type="Proteomes" id="UP000194236"/>
    </source>
</evidence>
<dbReference type="EMBL" id="MUJZ01041634">
    <property type="protein sequence ID" value="OTF75508.1"/>
    <property type="molecule type" value="Genomic_DNA"/>
</dbReference>
<dbReference type="InterPro" id="IPR054696">
    <property type="entry name" value="GTP-eEF1A_C"/>
</dbReference>
<dbReference type="Gene3D" id="2.40.30.10">
    <property type="entry name" value="Translation factors"/>
    <property type="match status" value="1"/>
</dbReference>
<name>A0A1Y3B6C5_EURMA</name>